<accession>A0A2P5HJU8</accession>
<dbReference type="AlphaFoldDB" id="A0A2P5HJU8"/>
<protein>
    <submittedName>
        <fullName evidence="2">Uncharacterized protein</fullName>
    </submittedName>
</protein>
<feature type="region of interest" description="Disordered" evidence="1">
    <location>
        <begin position="1"/>
        <end position="34"/>
    </location>
</feature>
<dbReference type="Proteomes" id="UP000094444">
    <property type="component" value="Unassembled WGS sequence"/>
</dbReference>
<evidence type="ECO:0000313" key="2">
    <source>
        <dbReference type="EMBL" id="POS70491.1"/>
    </source>
</evidence>
<organism evidence="2 3">
    <name type="scientific">Diaporthe helianthi</name>
    <dbReference type="NCBI Taxonomy" id="158607"/>
    <lineage>
        <taxon>Eukaryota</taxon>
        <taxon>Fungi</taxon>
        <taxon>Dikarya</taxon>
        <taxon>Ascomycota</taxon>
        <taxon>Pezizomycotina</taxon>
        <taxon>Sordariomycetes</taxon>
        <taxon>Sordariomycetidae</taxon>
        <taxon>Diaporthales</taxon>
        <taxon>Diaporthaceae</taxon>
        <taxon>Diaporthe</taxon>
    </lineage>
</organism>
<sequence length="203" mass="21942">MLSLMRPQSSRSCTGRRVLPRQPVNLSEPPSDLQRNCTVSPRAENWFLACFILANRGQASLTSTSPVLRHRRRHILPARLPGFPPGSLRQPALQHGRSFLRSTPVSLGPLPTKARPSTTQVSATAKMPVNREPHQPGSDMYLVHRGAGGAVAACTSDKTLVASAPGLLGGRGYGKSSTCPPAFRGWDVRHLHEITATPFTGEQ</sequence>
<gene>
    <name evidence="2" type="ORF">DHEL01_v211115</name>
</gene>
<comment type="caution">
    <text evidence="2">The sequence shown here is derived from an EMBL/GenBank/DDBJ whole genome shotgun (WGS) entry which is preliminary data.</text>
</comment>
<proteinExistence type="predicted"/>
<reference evidence="2" key="1">
    <citation type="submission" date="2017-09" db="EMBL/GenBank/DDBJ databases">
        <title>Polyketide synthases of a Diaporthe helianthi virulent isolate.</title>
        <authorList>
            <person name="Baroncelli R."/>
        </authorList>
    </citation>
    <scope>NUCLEOTIDE SEQUENCE [LARGE SCALE GENOMIC DNA]</scope>
    <source>
        <strain evidence="2">7/96</strain>
    </source>
</reference>
<feature type="compositionally biased region" description="Polar residues" evidence="1">
    <location>
        <begin position="1"/>
        <end position="13"/>
    </location>
</feature>
<evidence type="ECO:0000256" key="1">
    <source>
        <dbReference type="SAM" id="MobiDB-lite"/>
    </source>
</evidence>
<evidence type="ECO:0000313" key="3">
    <source>
        <dbReference type="Proteomes" id="UP000094444"/>
    </source>
</evidence>
<feature type="region of interest" description="Disordered" evidence="1">
    <location>
        <begin position="102"/>
        <end position="123"/>
    </location>
</feature>
<dbReference type="EMBL" id="MAVT02001611">
    <property type="protein sequence ID" value="POS70491.1"/>
    <property type="molecule type" value="Genomic_DNA"/>
</dbReference>
<keyword evidence="3" id="KW-1185">Reference proteome</keyword>
<dbReference type="OrthoDB" id="10475213at2759"/>
<dbReference type="InParanoid" id="A0A2P5HJU8"/>
<name>A0A2P5HJU8_DIAHE</name>